<evidence type="ECO:0000313" key="4">
    <source>
        <dbReference type="Proteomes" id="UP000325763"/>
    </source>
</evidence>
<reference evidence="3" key="1">
    <citation type="submission" date="2014-09" db="EMBL/GenBank/DDBJ databases">
        <title>Sequence of the Streptomyces nodosus genome.</title>
        <authorList>
            <person name="Sweeney P."/>
            <person name="Stephens N."/>
            <person name="Murphy C."/>
            <person name="Caffrey P."/>
        </authorList>
    </citation>
    <scope>NUCLEOTIDE SEQUENCE [LARGE SCALE GENOMIC DNA]</scope>
    <source>
        <strain evidence="3">ATCC 14899</strain>
    </source>
</reference>
<reference evidence="1 3" key="2">
    <citation type="journal article" date="2016" name="Appl. Microbiol. Biotechnol.">
        <title>Exploiting the genome sequence of Streptomyces nodosus for enhanced antibiotic production.</title>
        <authorList>
            <person name="Sweeney P."/>
            <person name="Murphy C.D."/>
            <person name="Caffrey P."/>
        </authorList>
    </citation>
    <scope>NUCLEOTIDE SEQUENCE [LARGE SCALE GENOMIC DNA]</scope>
    <source>
        <strain evidence="1 3">ATCC 14899</strain>
    </source>
</reference>
<evidence type="ECO:0000313" key="2">
    <source>
        <dbReference type="EMBL" id="QEV37269.1"/>
    </source>
</evidence>
<reference evidence="2 4" key="3">
    <citation type="submission" date="2017-09" db="EMBL/GenBank/DDBJ databases">
        <title>Streptomyces genome completion.</title>
        <authorList>
            <person name="Lee N."/>
            <person name="Cho B.-K."/>
        </authorList>
    </citation>
    <scope>NUCLEOTIDE SEQUENCE [LARGE SCALE GENOMIC DNA]</scope>
    <source>
        <strain evidence="2 4">ATCC 14899</strain>
    </source>
</reference>
<dbReference type="OrthoDB" id="5107704at2"/>
<evidence type="ECO:0000313" key="1">
    <source>
        <dbReference type="EMBL" id="AJE38692.1"/>
    </source>
</evidence>
<gene>
    <name evidence="2" type="ORF">CP978_00495</name>
    <name evidence="1" type="ORF">SNOD_00135</name>
</gene>
<evidence type="ECO:0000313" key="3">
    <source>
        <dbReference type="Proteomes" id="UP000031526"/>
    </source>
</evidence>
<accession>A0A0B5DFD5</accession>
<name>A0A0B5DFD5_9ACTN</name>
<dbReference type="Proteomes" id="UP000031526">
    <property type="component" value="Chromosome"/>
</dbReference>
<proteinExistence type="predicted"/>
<protein>
    <submittedName>
        <fullName evidence="1">Uncharacterized protein</fullName>
    </submittedName>
</protein>
<dbReference type="RefSeq" id="WP_043436648.1">
    <property type="nucleotide sequence ID" value="NZ_CP009313.1"/>
</dbReference>
<keyword evidence="3" id="KW-1185">Reference proteome</keyword>
<dbReference type="EMBL" id="CP023747">
    <property type="protein sequence ID" value="QEV37269.1"/>
    <property type="molecule type" value="Genomic_DNA"/>
</dbReference>
<dbReference type="HOGENOM" id="CLU_2304482_0_0_11"/>
<dbReference type="AlphaFoldDB" id="A0A0B5DFD5"/>
<dbReference type="KEGG" id="snq:CP978_00495"/>
<organism evidence="1 3">
    <name type="scientific">Streptomyces nodosus</name>
    <dbReference type="NCBI Taxonomy" id="40318"/>
    <lineage>
        <taxon>Bacteria</taxon>
        <taxon>Bacillati</taxon>
        <taxon>Actinomycetota</taxon>
        <taxon>Actinomycetes</taxon>
        <taxon>Kitasatosporales</taxon>
        <taxon>Streptomycetaceae</taxon>
        <taxon>Streptomyces</taxon>
    </lineage>
</organism>
<dbReference type="EMBL" id="CP009313">
    <property type="protein sequence ID" value="AJE38692.1"/>
    <property type="molecule type" value="Genomic_DNA"/>
</dbReference>
<sequence>MSDLITQDAHAKHGKAVRSEIRRAYEDYRLTAFDILAVAHDMPAACTVTARLHRASGPSATVSLRWIREDAKAYPKPDPWPGEWRLCTWEPWHLFAHASN</sequence>
<dbReference type="Proteomes" id="UP000325763">
    <property type="component" value="Chromosome"/>
</dbReference>